<keyword evidence="5 9" id="KW-1133">Transmembrane helix</keyword>
<dbReference type="PROSITE" id="PS50850">
    <property type="entry name" value="MFS"/>
    <property type="match status" value="1"/>
</dbReference>
<dbReference type="CDD" id="cd06173">
    <property type="entry name" value="MFS_MefA_like"/>
    <property type="match status" value="1"/>
</dbReference>
<dbReference type="InterPro" id="IPR011701">
    <property type="entry name" value="MFS"/>
</dbReference>
<feature type="transmembrane region" description="Helical" evidence="9">
    <location>
        <begin position="223"/>
        <end position="242"/>
    </location>
</feature>
<evidence type="ECO:0000313" key="11">
    <source>
        <dbReference type="EMBL" id="OKH94633.1"/>
    </source>
</evidence>
<keyword evidence="12" id="KW-1185">Reference proteome</keyword>
<feature type="domain" description="Major facilitator superfamily (MFS) profile" evidence="10">
    <location>
        <begin position="15"/>
        <end position="401"/>
    </location>
</feature>
<feature type="transmembrane region" description="Helical" evidence="9">
    <location>
        <begin position="287"/>
        <end position="304"/>
    </location>
</feature>
<evidence type="ECO:0000259" key="10">
    <source>
        <dbReference type="PROSITE" id="PS50850"/>
    </source>
</evidence>
<evidence type="ECO:0000256" key="7">
    <source>
        <dbReference type="ARBA" id="ARBA00038075"/>
    </source>
</evidence>
<feature type="transmembrane region" description="Helical" evidence="9">
    <location>
        <begin position="83"/>
        <end position="102"/>
    </location>
</feature>
<gene>
    <name evidence="11" type="ORF">AB852_10380</name>
</gene>
<name>A0A1Q4VA01_9ACTN</name>
<proteinExistence type="inferred from homology"/>
<reference evidence="11 12" key="1">
    <citation type="submission" date="2015-06" db="EMBL/GenBank/DDBJ databases">
        <title>Cloning and characterization of the uncialamcin biosynthetic gene cluster.</title>
        <authorList>
            <person name="Yan X."/>
            <person name="Huang T."/>
            <person name="Ge H."/>
            <person name="Shen B."/>
        </authorList>
    </citation>
    <scope>NUCLEOTIDE SEQUENCE [LARGE SCALE GENOMIC DNA]</scope>
    <source>
        <strain evidence="11 12">DCA2648</strain>
    </source>
</reference>
<dbReference type="GO" id="GO:0005886">
    <property type="term" value="C:plasma membrane"/>
    <property type="evidence" value="ECO:0007669"/>
    <property type="project" value="UniProtKB-SubCell"/>
</dbReference>
<feature type="transmembrane region" description="Helical" evidence="9">
    <location>
        <begin position="379"/>
        <end position="400"/>
    </location>
</feature>
<keyword evidence="4 9" id="KW-0812">Transmembrane</keyword>
<dbReference type="PANTHER" id="PTHR23513">
    <property type="entry name" value="INTEGRAL MEMBRANE EFFLUX PROTEIN-RELATED"/>
    <property type="match status" value="1"/>
</dbReference>
<dbReference type="STRING" id="1048205.AB852_10380"/>
<feature type="transmembrane region" description="Helical" evidence="9">
    <location>
        <begin position="348"/>
        <end position="373"/>
    </location>
</feature>
<keyword evidence="2" id="KW-0813">Transport</keyword>
<dbReference type="PANTHER" id="PTHR23513:SF9">
    <property type="entry name" value="ENTEROBACTIN EXPORTER ENTS"/>
    <property type="match status" value="1"/>
</dbReference>
<organism evidence="11 12">
    <name type="scientific">Streptomyces uncialis</name>
    <dbReference type="NCBI Taxonomy" id="1048205"/>
    <lineage>
        <taxon>Bacteria</taxon>
        <taxon>Bacillati</taxon>
        <taxon>Actinomycetota</taxon>
        <taxon>Actinomycetes</taxon>
        <taxon>Kitasatosporales</taxon>
        <taxon>Streptomycetaceae</taxon>
        <taxon>Streptomyces</taxon>
    </lineage>
</organism>
<dbReference type="InterPro" id="IPR036259">
    <property type="entry name" value="MFS_trans_sf"/>
</dbReference>
<evidence type="ECO:0000256" key="4">
    <source>
        <dbReference type="ARBA" id="ARBA00022692"/>
    </source>
</evidence>
<dbReference type="InterPro" id="IPR020846">
    <property type="entry name" value="MFS_dom"/>
</dbReference>
<feature type="transmembrane region" description="Helical" evidence="9">
    <location>
        <begin position="49"/>
        <end position="71"/>
    </location>
</feature>
<evidence type="ECO:0000313" key="12">
    <source>
        <dbReference type="Proteomes" id="UP000186455"/>
    </source>
</evidence>
<comment type="similarity">
    <text evidence="7">Belongs to the major facilitator superfamily. Drug:H(+) antiporter-3 (DHA3) (TC 2.A.1.21) family.</text>
</comment>
<evidence type="ECO:0000256" key="6">
    <source>
        <dbReference type="ARBA" id="ARBA00023136"/>
    </source>
</evidence>
<dbReference type="RefSeq" id="WP_073786367.1">
    <property type="nucleotide sequence ID" value="NZ_LFBV01000002.1"/>
</dbReference>
<evidence type="ECO:0000256" key="9">
    <source>
        <dbReference type="SAM" id="Phobius"/>
    </source>
</evidence>
<evidence type="ECO:0000256" key="5">
    <source>
        <dbReference type="ARBA" id="ARBA00022989"/>
    </source>
</evidence>
<dbReference type="GO" id="GO:0022857">
    <property type="term" value="F:transmembrane transporter activity"/>
    <property type="evidence" value="ECO:0007669"/>
    <property type="project" value="InterPro"/>
</dbReference>
<protein>
    <recommendedName>
        <fullName evidence="8">Multidrug efflux pump Tap</fullName>
    </recommendedName>
</protein>
<evidence type="ECO:0000256" key="8">
    <source>
        <dbReference type="ARBA" id="ARBA00040914"/>
    </source>
</evidence>
<feature type="transmembrane region" description="Helical" evidence="9">
    <location>
        <begin position="20"/>
        <end position="43"/>
    </location>
</feature>
<evidence type="ECO:0000256" key="1">
    <source>
        <dbReference type="ARBA" id="ARBA00004429"/>
    </source>
</evidence>
<keyword evidence="3" id="KW-1003">Cell membrane</keyword>
<keyword evidence="6 9" id="KW-0472">Membrane</keyword>
<sequence length="407" mass="40071">MGRLTLDLTPLRGRGFRAVFVGRTVAVFGIGFALVAVPLQVYALTGSTARVATVTVAVGAAAFTGTLLGGVLADRFDRGRVIVVARASVGVVFAVLAVNAAAPEPRLWVIHVCGMAEGIADGVSGTALMAATPSLVPKDRLAAAGALMAVTVDLGSVAAPALGGLLVTATGFWGNYAVCAALAVVTTAALSRLPPLPPPGAVPGETAARAVVAGTRFAVRDRIVGPTLLVGLAAMVLSGWHVLLPEYGSRVLGIGPGALGVLYAAPAAGALLTSLTSGWTGRVRRPGAVAIGALLVSGAGLAVTGLAGGVVLAVAGLALFGAGRVAGDVLRYALVQRHTPDRFRGRVAALWTAQITTGVAVGGAVAGGVALLMSPAGAFLVYGAVGVVCAVTLALGAPTLRGVGPDA</sequence>
<comment type="caution">
    <text evidence="11">The sequence shown here is derived from an EMBL/GenBank/DDBJ whole genome shotgun (WGS) entry which is preliminary data.</text>
</comment>
<evidence type="ECO:0000256" key="3">
    <source>
        <dbReference type="ARBA" id="ARBA00022475"/>
    </source>
</evidence>
<dbReference type="AlphaFoldDB" id="A0A1Q4VA01"/>
<dbReference type="Pfam" id="PF07690">
    <property type="entry name" value="MFS_1"/>
    <property type="match status" value="1"/>
</dbReference>
<dbReference type="NCBIfam" id="NF007792">
    <property type="entry name" value="PRK10489.1"/>
    <property type="match status" value="1"/>
</dbReference>
<feature type="transmembrane region" description="Helical" evidence="9">
    <location>
        <begin position="254"/>
        <end position="275"/>
    </location>
</feature>
<dbReference type="Gene3D" id="1.20.1250.20">
    <property type="entry name" value="MFS general substrate transporter like domains"/>
    <property type="match status" value="1"/>
</dbReference>
<dbReference type="Proteomes" id="UP000186455">
    <property type="component" value="Unassembled WGS sequence"/>
</dbReference>
<accession>A0A1Q4VA01</accession>
<dbReference type="EMBL" id="LFBV01000002">
    <property type="protein sequence ID" value="OKH94633.1"/>
    <property type="molecule type" value="Genomic_DNA"/>
</dbReference>
<evidence type="ECO:0000256" key="2">
    <source>
        <dbReference type="ARBA" id="ARBA00022448"/>
    </source>
</evidence>
<dbReference type="SUPFAM" id="SSF103473">
    <property type="entry name" value="MFS general substrate transporter"/>
    <property type="match status" value="1"/>
</dbReference>
<comment type="subcellular location">
    <subcellularLocation>
        <location evidence="1">Cell inner membrane</location>
        <topology evidence="1">Multi-pass membrane protein</topology>
    </subcellularLocation>
</comment>